<proteinExistence type="inferred from homology"/>
<dbReference type="InterPro" id="IPR029045">
    <property type="entry name" value="ClpP/crotonase-like_dom_sf"/>
</dbReference>
<protein>
    <submittedName>
        <fullName evidence="3">Enoyl-CoA hydratase/isomerase family protein</fullName>
    </submittedName>
</protein>
<gene>
    <name evidence="3" type="ORF">H8S33_01430</name>
</gene>
<keyword evidence="4" id="KW-1185">Reference proteome</keyword>
<dbReference type="CDD" id="cd06558">
    <property type="entry name" value="crotonase-like"/>
    <property type="match status" value="1"/>
</dbReference>
<evidence type="ECO:0000256" key="2">
    <source>
        <dbReference type="RuleBase" id="RU003707"/>
    </source>
</evidence>
<name>A0A923L2X0_9BACI</name>
<evidence type="ECO:0000256" key="1">
    <source>
        <dbReference type="ARBA" id="ARBA00005254"/>
    </source>
</evidence>
<sequence>MDYGTIFYEKNENIATIVLNRPAAYNAFTEQMNLEIGKALKQATKDEAVTCIVITGNGKAFCSGQDLADVEEHTNHAEFLKNRYHPMLKQLKETPKPVIAAINGIAAGAGMSLALACDFRVMKNTAKFVSAFMNIGLVPDSGFLYQLPRMVGYAKALEIATLGKPILAEEALEIGLVTKVISEEAWVSQIGEFASHIASLPTTSFSLIKRYMLDSMHTSYETFLEQEAFAQRIAGLSQDHQEGLQAFMEKRKPNFVGK</sequence>
<dbReference type="SUPFAM" id="SSF52096">
    <property type="entry name" value="ClpP/crotonase"/>
    <property type="match status" value="1"/>
</dbReference>
<reference evidence="3" key="1">
    <citation type="submission" date="2020-08" db="EMBL/GenBank/DDBJ databases">
        <title>Genome public.</title>
        <authorList>
            <person name="Liu C."/>
            <person name="Sun Q."/>
        </authorList>
    </citation>
    <scope>NUCLEOTIDE SEQUENCE</scope>
    <source>
        <strain evidence="3">BX22</strain>
    </source>
</reference>
<dbReference type="Proteomes" id="UP000637359">
    <property type="component" value="Unassembled WGS sequence"/>
</dbReference>
<evidence type="ECO:0000313" key="4">
    <source>
        <dbReference type="Proteomes" id="UP000637359"/>
    </source>
</evidence>
<dbReference type="PANTHER" id="PTHR43802">
    <property type="entry name" value="ENOYL-COA HYDRATASE"/>
    <property type="match status" value="1"/>
</dbReference>
<comment type="similarity">
    <text evidence="1 2">Belongs to the enoyl-CoA hydratase/isomerase family.</text>
</comment>
<dbReference type="EMBL" id="JACOOL010000001">
    <property type="protein sequence ID" value="MBC5635475.1"/>
    <property type="molecule type" value="Genomic_DNA"/>
</dbReference>
<dbReference type="InterPro" id="IPR018376">
    <property type="entry name" value="Enoyl-CoA_hyd/isom_CS"/>
</dbReference>
<dbReference type="GO" id="GO:0003824">
    <property type="term" value="F:catalytic activity"/>
    <property type="evidence" value="ECO:0007669"/>
    <property type="project" value="InterPro"/>
</dbReference>
<comment type="caution">
    <text evidence="3">The sequence shown here is derived from an EMBL/GenBank/DDBJ whole genome shotgun (WGS) entry which is preliminary data.</text>
</comment>
<dbReference type="AlphaFoldDB" id="A0A923L2X0"/>
<dbReference type="RefSeq" id="WP_186868177.1">
    <property type="nucleotide sequence ID" value="NZ_JACOOL010000001.1"/>
</dbReference>
<dbReference type="PROSITE" id="PS00166">
    <property type="entry name" value="ENOYL_COA_HYDRATASE"/>
    <property type="match status" value="1"/>
</dbReference>
<organism evidence="3 4">
    <name type="scientific">Ornithinibacillus hominis</name>
    <dbReference type="NCBI Taxonomy" id="2763055"/>
    <lineage>
        <taxon>Bacteria</taxon>
        <taxon>Bacillati</taxon>
        <taxon>Bacillota</taxon>
        <taxon>Bacilli</taxon>
        <taxon>Bacillales</taxon>
        <taxon>Bacillaceae</taxon>
        <taxon>Ornithinibacillus</taxon>
    </lineage>
</organism>
<dbReference type="InterPro" id="IPR014748">
    <property type="entry name" value="Enoyl-CoA_hydra_C"/>
</dbReference>
<accession>A0A923L2X0</accession>
<evidence type="ECO:0000313" key="3">
    <source>
        <dbReference type="EMBL" id="MBC5635475.1"/>
    </source>
</evidence>
<dbReference type="InterPro" id="IPR001753">
    <property type="entry name" value="Enoyl-CoA_hydra/iso"/>
</dbReference>
<dbReference type="Gene3D" id="1.10.12.10">
    <property type="entry name" value="Lyase 2-enoyl-coa Hydratase, Chain A, domain 2"/>
    <property type="match status" value="1"/>
</dbReference>
<dbReference type="PANTHER" id="PTHR43802:SF1">
    <property type="entry name" value="IP11341P-RELATED"/>
    <property type="match status" value="1"/>
</dbReference>
<dbReference type="Gene3D" id="3.90.226.10">
    <property type="entry name" value="2-enoyl-CoA Hydratase, Chain A, domain 1"/>
    <property type="match status" value="1"/>
</dbReference>
<dbReference type="Pfam" id="PF00378">
    <property type="entry name" value="ECH_1"/>
    <property type="match status" value="1"/>
</dbReference>